<feature type="compositionally biased region" description="Basic residues" evidence="1">
    <location>
        <begin position="1"/>
        <end position="14"/>
    </location>
</feature>
<name>A0A9D4PKG5_RHISA</name>
<dbReference type="Proteomes" id="UP000821837">
    <property type="component" value="Unassembled WGS sequence"/>
</dbReference>
<gene>
    <name evidence="3" type="ORF">HPB52_006947</name>
</gene>
<reference evidence="3" key="1">
    <citation type="journal article" date="2020" name="Cell">
        <title>Large-Scale Comparative Analyses of Tick Genomes Elucidate Their Genetic Diversity and Vector Capacities.</title>
        <authorList>
            <consortium name="Tick Genome and Microbiome Consortium (TIGMIC)"/>
            <person name="Jia N."/>
            <person name="Wang J."/>
            <person name="Shi W."/>
            <person name="Du L."/>
            <person name="Sun Y."/>
            <person name="Zhan W."/>
            <person name="Jiang J.F."/>
            <person name="Wang Q."/>
            <person name="Zhang B."/>
            <person name="Ji P."/>
            <person name="Bell-Sakyi L."/>
            <person name="Cui X.M."/>
            <person name="Yuan T.T."/>
            <person name="Jiang B.G."/>
            <person name="Yang W.F."/>
            <person name="Lam T.T."/>
            <person name="Chang Q.C."/>
            <person name="Ding S.J."/>
            <person name="Wang X.J."/>
            <person name="Zhu J.G."/>
            <person name="Ruan X.D."/>
            <person name="Zhao L."/>
            <person name="Wei J.T."/>
            <person name="Ye R.Z."/>
            <person name="Que T.C."/>
            <person name="Du C.H."/>
            <person name="Zhou Y.H."/>
            <person name="Cheng J.X."/>
            <person name="Dai P.F."/>
            <person name="Guo W.B."/>
            <person name="Han X.H."/>
            <person name="Huang E.J."/>
            <person name="Li L.F."/>
            <person name="Wei W."/>
            <person name="Gao Y.C."/>
            <person name="Liu J.Z."/>
            <person name="Shao H.Z."/>
            <person name="Wang X."/>
            <person name="Wang C.C."/>
            <person name="Yang T.C."/>
            <person name="Huo Q.B."/>
            <person name="Li W."/>
            <person name="Chen H.Y."/>
            <person name="Chen S.E."/>
            <person name="Zhou L.G."/>
            <person name="Ni X.B."/>
            <person name="Tian J.H."/>
            <person name="Sheng Y."/>
            <person name="Liu T."/>
            <person name="Pan Y.S."/>
            <person name="Xia L.Y."/>
            <person name="Li J."/>
            <person name="Zhao F."/>
            <person name="Cao W.C."/>
        </authorList>
    </citation>
    <scope>NUCLEOTIDE SEQUENCE</scope>
    <source>
        <strain evidence="3">Rsan-2018</strain>
    </source>
</reference>
<reference evidence="3" key="2">
    <citation type="submission" date="2021-09" db="EMBL/GenBank/DDBJ databases">
        <authorList>
            <person name="Jia N."/>
            <person name="Wang J."/>
            <person name="Shi W."/>
            <person name="Du L."/>
            <person name="Sun Y."/>
            <person name="Zhan W."/>
            <person name="Jiang J."/>
            <person name="Wang Q."/>
            <person name="Zhang B."/>
            <person name="Ji P."/>
            <person name="Sakyi L.B."/>
            <person name="Cui X."/>
            <person name="Yuan T."/>
            <person name="Jiang B."/>
            <person name="Yang W."/>
            <person name="Lam T.T.-Y."/>
            <person name="Chang Q."/>
            <person name="Ding S."/>
            <person name="Wang X."/>
            <person name="Zhu J."/>
            <person name="Ruan X."/>
            <person name="Zhao L."/>
            <person name="Wei J."/>
            <person name="Que T."/>
            <person name="Du C."/>
            <person name="Cheng J."/>
            <person name="Dai P."/>
            <person name="Han X."/>
            <person name="Huang E."/>
            <person name="Gao Y."/>
            <person name="Liu J."/>
            <person name="Shao H."/>
            <person name="Ye R."/>
            <person name="Li L."/>
            <person name="Wei W."/>
            <person name="Wang X."/>
            <person name="Wang C."/>
            <person name="Huo Q."/>
            <person name="Li W."/>
            <person name="Guo W."/>
            <person name="Chen H."/>
            <person name="Chen S."/>
            <person name="Zhou L."/>
            <person name="Zhou L."/>
            <person name="Ni X."/>
            <person name="Tian J."/>
            <person name="Zhou Y."/>
            <person name="Sheng Y."/>
            <person name="Liu T."/>
            <person name="Pan Y."/>
            <person name="Xia L."/>
            <person name="Li J."/>
            <person name="Zhao F."/>
            <person name="Cao W."/>
        </authorList>
    </citation>
    <scope>NUCLEOTIDE SEQUENCE</scope>
    <source>
        <strain evidence="3">Rsan-2018</strain>
        <tissue evidence="3">Larvae</tissue>
    </source>
</reference>
<dbReference type="PANTHER" id="PTHR23302:SF24">
    <property type="entry name" value="TMC DOMAIN-CONTAINING PROTEIN"/>
    <property type="match status" value="1"/>
</dbReference>
<keyword evidence="2" id="KW-0472">Membrane</keyword>
<dbReference type="GO" id="GO:0008381">
    <property type="term" value="F:mechanosensitive monoatomic ion channel activity"/>
    <property type="evidence" value="ECO:0007669"/>
    <property type="project" value="TreeGrafter"/>
</dbReference>
<dbReference type="GO" id="GO:0005886">
    <property type="term" value="C:plasma membrane"/>
    <property type="evidence" value="ECO:0007669"/>
    <property type="project" value="InterPro"/>
</dbReference>
<proteinExistence type="predicted"/>
<dbReference type="EMBL" id="JABSTV010001253">
    <property type="protein sequence ID" value="KAH7943326.1"/>
    <property type="molecule type" value="Genomic_DNA"/>
</dbReference>
<feature type="region of interest" description="Disordered" evidence="1">
    <location>
        <begin position="1"/>
        <end position="33"/>
    </location>
</feature>
<feature type="transmembrane region" description="Helical" evidence="2">
    <location>
        <begin position="55"/>
        <end position="81"/>
    </location>
</feature>
<organism evidence="3 4">
    <name type="scientific">Rhipicephalus sanguineus</name>
    <name type="common">Brown dog tick</name>
    <name type="synonym">Ixodes sanguineus</name>
    <dbReference type="NCBI Taxonomy" id="34632"/>
    <lineage>
        <taxon>Eukaryota</taxon>
        <taxon>Metazoa</taxon>
        <taxon>Ecdysozoa</taxon>
        <taxon>Arthropoda</taxon>
        <taxon>Chelicerata</taxon>
        <taxon>Arachnida</taxon>
        <taxon>Acari</taxon>
        <taxon>Parasitiformes</taxon>
        <taxon>Ixodida</taxon>
        <taxon>Ixodoidea</taxon>
        <taxon>Ixodidae</taxon>
        <taxon>Rhipicephalinae</taxon>
        <taxon>Rhipicephalus</taxon>
        <taxon>Rhipicephalus</taxon>
    </lineage>
</organism>
<accession>A0A9D4PKG5</accession>
<comment type="caution">
    <text evidence="3">The sequence shown here is derived from an EMBL/GenBank/DDBJ whole genome shotgun (WGS) entry which is preliminary data.</text>
</comment>
<dbReference type="InterPro" id="IPR038900">
    <property type="entry name" value="TMC"/>
</dbReference>
<evidence type="ECO:0000256" key="2">
    <source>
        <dbReference type="SAM" id="Phobius"/>
    </source>
</evidence>
<dbReference type="PANTHER" id="PTHR23302">
    <property type="entry name" value="TRANSMEMBRANE CHANNEL-RELATED"/>
    <property type="match status" value="1"/>
</dbReference>
<keyword evidence="2" id="KW-0812">Transmembrane</keyword>
<keyword evidence="4" id="KW-1185">Reference proteome</keyword>
<evidence type="ECO:0000313" key="4">
    <source>
        <dbReference type="Proteomes" id="UP000821837"/>
    </source>
</evidence>
<dbReference type="AlphaFoldDB" id="A0A9D4PKG5"/>
<keyword evidence="2" id="KW-1133">Transmembrane helix</keyword>
<protein>
    <submittedName>
        <fullName evidence="3">Uncharacterized protein</fullName>
    </submittedName>
</protein>
<sequence>MDRRSKDKLRQHRSHVSDADGYEDGGYQGPRGRDDRLYLGAAGDSWRQRHFGTGVVSYFLFLRWLLLLNLLMFMLPALFIITPHWILPTVFEPNETMASTAVTG</sequence>
<evidence type="ECO:0000313" key="3">
    <source>
        <dbReference type="EMBL" id="KAH7943326.1"/>
    </source>
</evidence>
<evidence type="ECO:0000256" key="1">
    <source>
        <dbReference type="SAM" id="MobiDB-lite"/>
    </source>
</evidence>